<dbReference type="Pfam" id="PF12545">
    <property type="entry name" value="DUF3739"/>
    <property type="match status" value="1"/>
</dbReference>
<evidence type="ECO:0000313" key="4">
    <source>
        <dbReference type="Proteomes" id="UP000521227"/>
    </source>
</evidence>
<accession>A0A840N1Q8</accession>
<evidence type="ECO:0000256" key="1">
    <source>
        <dbReference type="SAM" id="MobiDB-lite"/>
    </source>
</evidence>
<comment type="caution">
    <text evidence="3">The sequence shown here is derived from an EMBL/GenBank/DDBJ whole genome shotgun (WGS) entry which is preliminary data.</text>
</comment>
<organism evidence="3 4">
    <name type="scientific">Afipia massiliensis</name>
    <dbReference type="NCBI Taxonomy" id="211460"/>
    <lineage>
        <taxon>Bacteria</taxon>
        <taxon>Pseudomonadati</taxon>
        <taxon>Pseudomonadota</taxon>
        <taxon>Alphaproteobacteria</taxon>
        <taxon>Hyphomicrobiales</taxon>
        <taxon>Nitrobacteraceae</taxon>
        <taxon>Afipia</taxon>
    </lineage>
</organism>
<reference evidence="3 4" key="1">
    <citation type="submission" date="2020-08" db="EMBL/GenBank/DDBJ databases">
        <title>Genomic Encyclopedia of Type Strains, Phase IV (KMG-IV): sequencing the most valuable type-strain genomes for metagenomic binning, comparative biology and taxonomic classification.</title>
        <authorList>
            <person name="Goeker M."/>
        </authorList>
    </citation>
    <scope>NUCLEOTIDE SEQUENCE [LARGE SCALE GENOMIC DNA]</scope>
    <source>
        <strain evidence="3 4">DSM 17498</strain>
    </source>
</reference>
<feature type="domain" description="DUF3739" evidence="2">
    <location>
        <begin position="3581"/>
        <end position="3691"/>
    </location>
</feature>
<dbReference type="Proteomes" id="UP000521227">
    <property type="component" value="Unassembled WGS sequence"/>
</dbReference>
<gene>
    <name evidence="3" type="ORF">HNQ36_001802</name>
</gene>
<sequence length="3753" mass="381102">MRGLDVFVGKVSDPSLGVVDTAGSSLAARGVIWNGGLITAPLGNISLNGAAIYQDGVTLATTSVALNGRIDINAAYDAAIFYGLPGGASLKDIYPEGLYLAPRKTGLVEFGSRSLTSVLPEIDSTETVQLSSLQQKSQINVLGSAIHLKNGTDTGGTLVGATILAPSGKVSMSAGEFLDLGDADIADEYRTTRLPGISQFFMPSGKNGVLHQIYLDSGALIDVSGLVNVPESVANTVIQAELRAAQLADSPLQRDGALRGATVWVDLLQSGVFNGKSYIGTPFADIAGFIDLVPHTVAQLSVNGGSVNLNAGDAVVVRDGARISVAGGSIAYQGGYVHEQSQLLLQDGGYVALSQATPDRVYTGLAGGFTRSHSRWGRTETYSSSLRPTMQYRDGFMKGGDGGTLSIMAPAMVLDGALNGAVLTGPYQLTAASAPKPSTLNLLLGSIADFEAGNAKPFFTSSAANAQTFNGVSFGVGPDIILGAARASGGPVPTEFSQPLAAADNATLKIDASVFGVDGFGIANIDNQSGRVLVPAGVNLGYAISPLSGLSITARGIDVQGDITYHGGQVVLTGSLLPLDYLTTTPPSVTNPIRFEDLPSIVVSGRIDVSGAVIDAAQAAASPRITAGGAISISAGGIGIGSLGSHVPPTSFAYPMGIGGSVLIREGSVLDVSGGVLVSSSSKISYGNAGAISLLGLAPSTFNALIETAPWIATGGGTGSYRTTLLTSGELRGFSGAAGGSLALQGRAFQIGGAAAEDVTVISPDFFDRGGFSRFALTGYSALGPDGVTVVPGIHLVAGIKIEPKVQKVAASFSGSHEIGLSPYLPVDELRDPVSLTLRAINNSPARGDILIGEGAAISLKPGRTANTIKGSSIAISGSTVTVLGTLTAPGGKISIAAGSTAKINESGETLTHTLHLGANSSLNVAGATVLIPDARGLRTGAVLAGGSITLQGDIVAEKGSTLDVSGTRGVLDLPSSAGSGLSAKSVATWIESDGGLLSIISSGLLVVESTLRGTAGGVNAVGGVLSVSSSVNFGDSRIGPSSFVPSLIVTQDDQQLLNGITFAPGNATVRTALPGSIWCAVGCPDSVVSRGHFSIDRFASGGFDTLRLNSDGGAGAVLFRGDVTIDARRSLMVSQLGNAIYADGAVTLRAPYVALGSSYRPFAPSDAAFLLPNLDAGILGAIPAHQFGPGSLSVIAQKLIDIGNLALENISTTSFDVRDGDLRGFGVLDAAGSVVIAAGQVYAPTDARLQIIVNPSNADEGRLTISGGASRPTPLSVNGGIELYARTIDISGTVRAPFGTINVGFDPAEPAPKDPITGADIPGVNTLTLADGSLLSVSADGLVMPYGGLGKDGSWIPPFAPISPVPPINTSGAPEKVVSLLADKINSKSGARIDIAGGGDLYAYQWTQGNGGSTDILAKSDAYAVIPGYGFDYAPHYSNSASGYVNAGLGVGSQIYLAAGAGLAAGTYTLLPARYALLPGAYLVTPSSSSATGTVSITRPDGSAMVAGYFSNALDGKALGAIMPKYFEVAPGTVVHARAQYDDFRANTFLADAAAKAGITPQRLPMDGGRLLIAAATELLLHGRVQSAGASAAALGGFVDIGSSNPNGIAILGGTAERSLYTGWVTIEAADLGAFGASSLLVGGHRDGTGNITVTSANLILDNREEALFGQDVVLVSRGALTLKDGARIEARGAATGGAGQPLSIGRDAVAGSGNGSAVRVSTSADARLTRFGYDSSTTPTLLVGRNVQLIGRDGQGQPSAAGSVILNSTGNTVIDPSVVIKTRSLQEAGQQVTLALDGSYTLPSNPGIVLTGQALSQLLTEAERVILTSYRTLDIYGHGEFGTVGQGKLAFEAAQIRGFNTGAEGVTFAADTVSLGNRERGIAASADQAGASGAFRLNANTIELGAGALAIDQFTGVKLDAARGVLTSGAGGLSLGSDLVVDTPLVTAAKGVDYTISANGRAIFNSTLGQTATVEGGLAAKLTVLATTIEATGATFRLPSGRLSLHALDGDIALTDTVLDASGTEQVFFDVIRYSGGGGVALTSDAGSVRLTGGKVSVAAPQVGGDGGEFDVDVRNGEFIVSGTSLEGGGGAKGVGGRFKLDTKRLVGTAALDAMLDRGSFSTLRNVRVRSGDVMLDGLATAKSYSLSADAGAITATAHGQIRAGGPTGGTIYLAASDDITLQSGSLLDVSADAFDNAGKGGTIWLETRGEGANGIDIQTGSRLDLAVAGGPGGVLHLRAPRTDAADGAVTTSGAGTSIKIQPVNGTVSNASSIVAEGFKVYARANGAIDGVVQALADNDAKAYLGAAGSDANTTAIKTRLFGSQPALAAIAQITPGVEIQNGDRSAVAFKLNGAGSLISFDGGTTATVVAGTGALTVSTAGYWIDAATGKRTSFAAGATLTGLSANAKIITVGAGTLTAGGSVSLSVPGNINLTGLKNADITPVAGGVVLSLASTADATANTITLPAATPFTLPFGTSGVPIKSSAAGSYKLPSGVTTNFLANANLNSLVPGTIVTLNAPGTLTQQFTVSNGATAITLPADTTVSNVTLTLSQTSGANVAVLSSGSLALGSAASTTTSDWNLSTWRYGPDRVPGTLTLRATGNIEFYNTLTDGFTSTGVTYPSAVLPGASASATSRLHWGAMLDLLMPAGSASWSYRVIAGADLSAADYRERLPLAELGTTTGSITLGKNGADYNGFASYAPKSATASVSNDRVPYYSSTNFFQVIRTGTGDIDLLAGQDIRLINPFAAIYTAGSRIVPDPAIFDAPTTTYQAFNTASYNLGYAFPKLVTYPAQYSDHGGNVTLVAGNDIRRLTGYGAVGSRTFVDASSLELPNNWLYRRGYIDPANGMFDMATPFTDGLGKPTDKASTTWWVDFSNFFQGVGTLGGGNVRLQAGQDIVNVDAVAPTNAWTPKNVLAATAPLTEYGGGDVSVIASRDISGGVYYVEKGKAILDAGGSIHSNPARNTVDALAWESGLKISAAGVVVSEFTRNLILDPDSWLPTTLFLGKGDIEISAAGDILVGPILNPFALPQGILNNLAQKTYFSTYAPTNKVMATSLSGDITLSNKKGRDTVGSLASYYEQMFAVHSLSPLASRRGWLRLGEVTSFAGQDVFSQVYLTKPSTLQLAALSGDVSIIGPLLLSPSPTGTLDLLASGNISGYNLITDTTGSSISKYGVEAQVTLSDADYLRIASPLSPRATSGAGRVIASPSSSADGLSISGATNQTLADKLAAHGKLTHRDDWEPVRLYARGGDITGLQVISPKQTRLIAGRDISDIALYLQNLHETDISIVSAGRDIVGYAPNSLARLASLPLVTVISPWTTVVQMDSPQAGDIQLGGPGSLHLLAGRNIDLGVDARAGTATAPQNGTATGIVTIGNQSNPFLPLSGASITMAAGLGTMAKDIGGPGLDYGAFERDFLDPATAGDRADRLLSKLGKALNLSDTSPATVYAAYKAADENKKRKWALEAFFIALDQSGRDHNDPDAIHRTYEDGFAAIAALFPANDEARGSILLTSRQIKTARGGDINMLVPHGGVEVGFTLVGSQPQEQGILTEGGGDIRIFADGSILLGTSRIFTLRGGNILIWSSFGDIAAGAASKTVKAAPPTRVRIDPDTGIVENDLAGLSTGGGIGTLAVFPDAPPSWINLIAPNGAVDAGDAGIRAFDINLAARLVLNAANIQVQGNSTGIPTVQAPPVAALTSASNVGASTQQLAPQQPSNNGQASVMIVEIVGYGGSQGSDQDNNDERKRNAP</sequence>
<protein>
    <recommendedName>
        <fullName evidence="2">DUF3739 domain-containing protein</fullName>
    </recommendedName>
</protein>
<name>A0A840N1Q8_9BRAD</name>
<proteinExistence type="predicted"/>
<evidence type="ECO:0000313" key="3">
    <source>
        <dbReference type="EMBL" id="MBB5051848.1"/>
    </source>
</evidence>
<dbReference type="EMBL" id="JACHIJ010000002">
    <property type="protein sequence ID" value="MBB5051848.1"/>
    <property type="molecule type" value="Genomic_DNA"/>
</dbReference>
<feature type="region of interest" description="Disordered" evidence="1">
    <location>
        <begin position="3734"/>
        <end position="3753"/>
    </location>
</feature>
<evidence type="ECO:0000259" key="2">
    <source>
        <dbReference type="Pfam" id="PF12545"/>
    </source>
</evidence>
<dbReference type="InterPro" id="IPR021026">
    <property type="entry name" value="Filamn_hemagglutn_DUF3739"/>
</dbReference>